<comment type="caution">
    <text evidence="1">The sequence shown here is derived from an EMBL/GenBank/DDBJ whole genome shotgun (WGS) entry which is preliminary data.</text>
</comment>
<reference evidence="1" key="1">
    <citation type="submission" date="2019-04" db="EMBL/GenBank/DDBJ databases">
        <title>Microbes associate with the intestines of laboratory mice.</title>
        <authorList>
            <person name="Navarre W."/>
            <person name="Wong E."/>
            <person name="Huang K."/>
            <person name="Tropini C."/>
            <person name="Ng K."/>
            <person name="Yu B."/>
        </authorList>
    </citation>
    <scope>NUCLEOTIDE SEQUENCE</scope>
    <source>
        <strain evidence="1">NM73_A23</strain>
    </source>
</reference>
<evidence type="ECO:0000313" key="2">
    <source>
        <dbReference type="Proteomes" id="UP000308886"/>
    </source>
</evidence>
<name>A0AC61QSH7_9BACT</name>
<dbReference type="EMBL" id="SRZC01000006">
    <property type="protein sequence ID" value="TGX83055.1"/>
    <property type="molecule type" value="Genomic_DNA"/>
</dbReference>
<accession>A0AC61QSH7</accession>
<evidence type="ECO:0000313" key="1">
    <source>
        <dbReference type="EMBL" id="TGX83055.1"/>
    </source>
</evidence>
<protein>
    <submittedName>
        <fullName evidence="1">TonB-dependent receptor</fullName>
    </submittedName>
</protein>
<sequence>MKKIFLLMVIALCATVNVMAQRVISGTFVDKDSDDGIAQATVSLLKKDSTFVKGVISDIDGRFSVTAPKDGSYLLKVTSIGYKTLVKPVRVSGSNVSLGKITLALDAVMLKEAIVNGQAAKMTVKEDTFVYNAAAYHTPEGSAIEELVKRLPGAQVDENGKITMNGKEVKKILVDGKEFMTGDTETALKNLPTSIIEKVKAYDQKSDLARVTGIDDGEEETVLDFGIKRGMNKGFMANVDLSIGTYDRYAERGMAAYMRDNLKIMGFGSANNTGNQGFPGGGGGMRFGGGNNGLNAHKMLGFNVNYQNAKILKIDGSVRWNHNDKDVMSKKSTENFLSSTKSFGNSKSQSFSRGDSWNAQMRLEWTPDTMTNIMFRPNISISTSDNVSNSADATFNDDPYKSVSDPLSKEGLSKLEELEQLVNSKKASSLSYSKSTSANGMFQFNRKLNNRGRNITFRGNFSYSDGDSKSTSLQDVTIFQALDKENYQKNRYNVTPTKSYSYTLKGTYSEPLGKQMFLQAAYSFKYSKSKSDRSTYDYSDIDGYDFVIPAYRDWETYLGKLNGYPNLDEYLDEDLSKKSEYDTYTHEGSFQLRKIGRKWNYTVGMMMQPQHTRLRYKYQGMDVDVKRDVLNFAPSLDLRYKISKVSQLRATYRSTTSQPSMTDLLDIRDNSDPLNISTGNPELKPSFKHNFRLFYNGYAPSYSQSWMTHVNFSLTQNSISSCVRYNEETGGKETKPENINGNWDLRGALMYNRSIDSAGVWNINTFTNIYYQNRVSYLMQDNVTLKNTTRSTTIGERLSISYRSSWLEVEPNGQLSFAHTRNLLQSQSNLDTWNFNYGMNITVTAPWGTGFSTDAHMNSRRGYNDASLNTNEFVWNAQVSQSFLKGKPLTLSVQFYDILKKQSSLSRAISDTQRTDSEYNTINSYVMFHLIYKINSFGGKNARKGNGRDGGRPDFNDRRFSRGRGMGGMRPPHMM</sequence>
<keyword evidence="1" id="KW-0675">Receptor</keyword>
<dbReference type="Proteomes" id="UP000308886">
    <property type="component" value="Unassembled WGS sequence"/>
</dbReference>
<gene>
    <name evidence="1" type="ORF">E5358_05200</name>
</gene>
<organism evidence="1 2">
    <name type="scientific">Palleniella muris</name>
    <dbReference type="NCBI Taxonomy" id="3038145"/>
    <lineage>
        <taxon>Bacteria</taxon>
        <taxon>Pseudomonadati</taxon>
        <taxon>Bacteroidota</taxon>
        <taxon>Bacteroidia</taxon>
        <taxon>Bacteroidales</taxon>
        <taxon>Prevotellaceae</taxon>
        <taxon>Palleniella</taxon>
    </lineage>
</organism>
<proteinExistence type="predicted"/>
<keyword evidence="2" id="KW-1185">Reference proteome</keyword>